<dbReference type="NCBIfam" id="TIGR01681">
    <property type="entry name" value="HAD-SF-IIIC"/>
    <property type="match status" value="1"/>
</dbReference>
<dbReference type="Gene3D" id="3.40.50.1000">
    <property type="entry name" value="HAD superfamily/HAD-like"/>
    <property type="match status" value="1"/>
</dbReference>
<dbReference type="InterPro" id="IPR036514">
    <property type="entry name" value="SGNH_hydro_sf"/>
</dbReference>
<dbReference type="InterPro" id="IPR049369">
    <property type="entry name" value="BF1531-like_N"/>
</dbReference>
<dbReference type="NCBIfam" id="TIGR01686">
    <property type="entry name" value="FkbH"/>
    <property type="match status" value="1"/>
</dbReference>
<name>A0A381W9F4_9ZZZZ</name>
<evidence type="ECO:0000259" key="1">
    <source>
        <dbReference type="Pfam" id="PF21211"/>
    </source>
</evidence>
<gene>
    <name evidence="2" type="ORF">METZ01_LOCUS102033</name>
</gene>
<protein>
    <recommendedName>
        <fullName evidence="1">BF1531-like N-terminal domain-containing protein</fullName>
    </recommendedName>
</protein>
<dbReference type="SUPFAM" id="SSF56784">
    <property type="entry name" value="HAD-like"/>
    <property type="match status" value="1"/>
</dbReference>
<dbReference type="EMBL" id="UINC01011113">
    <property type="protein sequence ID" value="SVA49179.1"/>
    <property type="molecule type" value="Genomic_DNA"/>
</dbReference>
<proteinExistence type="predicted"/>
<organism evidence="2">
    <name type="scientific">marine metagenome</name>
    <dbReference type="NCBI Taxonomy" id="408172"/>
    <lineage>
        <taxon>unclassified sequences</taxon>
        <taxon>metagenomes</taxon>
        <taxon>ecological metagenomes</taxon>
    </lineage>
</organism>
<reference evidence="2" key="1">
    <citation type="submission" date="2018-05" db="EMBL/GenBank/DDBJ databases">
        <authorList>
            <person name="Lanie J.A."/>
            <person name="Ng W.-L."/>
            <person name="Kazmierczak K.M."/>
            <person name="Andrzejewski T.M."/>
            <person name="Davidsen T.M."/>
            <person name="Wayne K.J."/>
            <person name="Tettelin H."/>
            <person name="Glass J.I."/>
            <person name="Rusch D."/>
            <person name="Podicherti R."/>
            <person name="Tsui H.-C.T."/>
            <person name="Winkler M.E."/>
        </authorList>
    </citation>
    <scope>NUCLEOTIDE SEQUENCE</scope>
</reference>
<dbReference type="Gene3D" id="3.40.630.30">
    <property type="match status" value="1"/>
</dbReference>
<dbReference type="AlphaFoldDB" id="A0A381W9F4"/>
<dbReference type="InterPro" id="IPR010033">
    <property type="entry name" value="HAD_SF_ppase_IIIC"/>
</dbReference>
<dbReference type="InterPro" id="IPR036412">
    <property type="entry name" value="HAD-like_sf"/>
</dbReference>
<dbReference type="InterPro" id="IPR010037">
    <property type="entry name" value="FkbH_domain"/>
</dbReference>
<sequence>MSNSEKLSYFLNKAKKLGDNNFNNKIRVAILSSFTINGLEESLRVKLYEKKIDCKTYVSGYNQFNQEILDVSSKLYKFSPDITFLILDTQSTLGNLFHEPYSVSSSERKKIFDEKFDDLKNLVRSFTNQTKSKLVVMNFSIPSYSPYGVFETKVVDGLHNSIKKLNENLANEFLKNDSVYIFDFNSFVNQYGEKNIFDVKQFLFGDIKVSLDYIPNLADEFTGYIFAVLGLTKRCIVLDLDNTLWGGIVGEDGYDGIKLGASAQGNSFIEFQKYLLSLHQRGILLAINSKNNPEDALDVITNHPDMILRKEHFACMKINWNDKVSNMIDIAKELNFGLDYLVYFDDDPVNRDFMKSSLPDVLTVELPNDPSQYAIILKNMKEFNVLKITDEDAKRGQMYVQQKNRQEFERSVTNLDEFLKQLKLKVKIKEADKFSIPRISQLTLKTNQFNLTTKRYQEEDIKNFVEDKNIETGYAQVEDKFGDNGITSVFILNKRNPKEWYLDTFLLSCRIMGREIEKCIMSHIISKAKKDGVTIIKANYLPTKKNKPIEDFLPDCGFQKNEDGWIINVNNKFKSPYFIEVIDK</sequence>
<evidence type="ECO:0000313" key="2">
    <source>
        <dbReference type="EMBL" id="SVA49179.1"/>
    </source>
</evidence>
<dbReference type="InterPro" id="IPR023214">
    <property type="entry name" value="HAD_sf"/>
</dbReference>
<feature type="domain" description="BF1531-like N-terminal" evidence="1">
    <location>
        <begin position="27"/>
        <end position="221"/>
    </location>
</feature>
<dbReference type="Pfam" id="PF21211">
    <property type="entry name" value="FkbH_N"/>
    <property type="match status" value="1"/>
</dbReference>
<dbReference type="Gene3D" id="3.40.50.1110">
    <property type="entry name" value="SGNH hydrolase"/>
    <property type="match status" value="1"/>
</dbReference>
<accession>A0A381W9F4</accession>